<organism evidence="1 2">
    <name type="scientific">Nezara viridula</name>
    <name type="common">Southern green stink bug</name>
    <name type="synonym">Cimex viridulus</name>
    <dbReference type="NCBI Taxonomy" id="85310"/>
    <lineage>
        <taxon>Eukaryota</taxon>
        <taxon>Metazoa</taxon>
        <taxon>Ecdysozoa</taxon>
        <taxon>Arthropoda</taxon>
        <taxon>Hexapoda</taxon>
        <taxon>Insecta</taxon>
        <taxon>Pterygota</taxon>
        <taxon>Neoptera</taxon>
        <taxon>Paraneoptera</taxon>
        <taxon>Hemiptera</taxon>
        <taxon>Heteroptera</taxon>
        <taxon>Panheteroptera</taxon>
        <taxon>Pentatomomorpha</taxon>
        <taxon>Pentatomoidea</taxon>
        <taxon>Pentatomidae</taxon>
        <taxon>Pentatominae</taxon>
        <taxon>Nezara</taxon>
    </lineage>
</organism>
<accession>A0A9P0HTW2</accession>
<reference evidence="1" key="1">
    <citation type="submission" date="2022-01" db="EMBL/GenBank/DDBJ databases">
        <authorList>
            <person name="King R."/>
        </authorList>
    </citation>
    <scope>NUCLEOTIDE SEQUENCE</scope>
</reference>
<protein>
    <submittedName>
        <fullName evidence="1">Uncharacterized protein</fullName>
    </submittedName>
</protein>
<dbReference type="EMBL" id="OV725083">
    <property type="protein sequence ID" value="CAH1407568.1"/>
    <property type="molecule type" value="Genomic_DNA"/>
</dbReference>
<sequence>MTLQLEQQTSSVTLGFWYILSYKRLRSYSSHNVGGLLHVIITE</sequence>
<dbReference type="Proteomes" id="UP001152798">
    <property type="component" value="Chromosome 7"/>
</dbReference>
<proteinExistence type="predicted"/>
<keyword evidence="2" id="KW-1185">Reference proteome</keyword>
<evidence type="ECO:0000313" key="2">
    <source>
        <dbReference type="Proteomes" id="UP001152798"/>
    </source>
</evidence>
<dbReference type="AlphaFoldDB" id="A0A9P0HTW2"/>
<evidence type="ECO:0000313" key="1">
    <source>
        <dbReference type="EMBL" id="CAH1407568.1"/>
    </source>
</evidence>
<name>A0A9P0HTW2_NEZVI</name>
<gene>
    <name evidence="1" type="ORF">NEZAVI_LOCUS15258</name>
</gene>